<organism evidence="1">
    <name type="scientific">Trichodesmium erythraeum (strain IMS101)</name>
    <dbReference type="NCBI Taxonomy" id="203124"/>
    <lineage>
        <taxon>Bacteria</taxon>
        <taxon>Bacillati</taxon>
        <taxon>Cyanobacteriota</taxon>
        <taxon>Cyanophyceae</taxon>
        <taxon>Oscillatoriophycideae</taxon>
        <taxon>Oscillatoriales</taxon>
        <taxon>Microcoleaceae</taxon>
        <taxon>Trichodesmium</taxon>
    </lineage>
</organism>
<dbReference type="PROSITE" id="PS51257">
    <property type="entry name" value="PROKAR_LIPOPROTEIN"/>
    <property type="match status" value="1"/>
</dbReference>
<gene>
    <name evidence="1" type="ordered locus">Tery_1180</name>
</gene>
<sequence length="463" mass="52840">MNSTKITRWKIPLLLFMLIGITTACRPKTYNDLSCDVPLTKGQSPSLDAPPGPINISLNIDGSESMPGYLTNGASRYIKTIQLLDRTFSISDLVEYYRVGGPEKQKISRSKFLEAIKERFYYEDRVTSNLTGAIAPQKEGKELLVLITDLYQNQGDVTAVNKKIRQHYLNKEGYAAGILAIRSEFNGKVYVVGSNRDNFNFPYNTEGKPIEKFRPFYVIFLGPYKHILYYFEKLKRDGGELIKNSEFTIFSPNNIINDLSVMSELKNPGEPISGLKRPFSLNNGKVAIEFPKRKEFELLEIIPNFSKEIPIEYKVNLPILNEYTLPPSANSIKAKISESKYFDESTTEFISSEAIMAKKLFNSMQFSNWEVGKNRDLSYTNTIKPNELPQANIYLFKVDVVANGLGEQDWWQNWNCEDRDCENDGSKTHNLEHFLQGLKSLTNDLMENNPIVLARLCYGIQKN</sequence>
<dbReference type="HOGENOM" id="CLU_596800_0_0_3"/>
<reference evidence="1" key="1">
    <citation type="submission" date="2006-06" db="EMBL/GenBank/DDBJ databases">
        <title>Complete sequence of Trichodesmium erythraeum IMS101.</title>
        <authorList>
            <consortium name="US DOE Joint Genome Institute"/>
            <person name="Copeland A."/>
            <person name="Lucas S."/>
            <person name="Lapidus A."/>
            <person name="Barry K."/>
            <person name="Detter J.C."/>
            <person name="Glavina del Rio T."/>
            <person name="Hammon N."/>
            <person name="Israni S."/>
            <person name="Dalin E."/>
            <person name="Tice H."/>
            <person name="Pitluck S."/>
            <person name="Kiss H."/>
            <person name="Munk A.C."/>
            <person name="Brettin T."/>
            <person name="Bruce D."/>
            <person name="Han C."/>
            <person name="Tapia R."/>
            <person name="Gilna P."/>
            <person name="Schmutz J."/>
            <person name="Larimer F."/>
            <person name="Land M."/>
            <person name="Hauser L."/>
            <person name="Kyrpides N."/>
            <person name="Kim E."/>
            <person name="Richardson P."/>
        </authorList>
    </citation>
    <scope>NUCLEOTIDE SEQUENCE [LARGE SCALE GENOMIC DNA]</scope>
    <source>
        <strain evidence="1">IMS101</strain>
    </source>
</reference>
<proteinExistence type="predicted"/>
<accession>Q116N6</accession>
<dbReference type="OrthoDB" id="512896at2"/>
<dbReference type="RefSeq" id="WP_011610924.1">
    <property type="nucleotide sequence ID" value="NC_008312.1"/>
</dbReference>
<dbReference type="EMBL" id="CP000393">
    <property type="protein sequence ID" value="ABG50538.1"/>
    <property type="molecule type" value="Genomic_DNA"/>
</dbReference>
<dbReference type="KEGG" id="ter:Tery_1180"/>
<evidence type="ECO:0000313" key="1">
    <source>
        <dbReference type="EMBL" id="ABG50538.1"/>
    </source>
</evidence>
<dbReference type="AlphaFoldDB" id="Q116N6"/>
<name>Q116N6_TRIEI</name>
<dbReference type="eggNOG" id="ENOG502ZVZA">
    <property type="taxonomic scope" value="Bacteria"/>
</dbReference>
<protein>
    <submittedName>
        <fullName evidence="1">Uncharacterized protein</fullName>
    </submittedName>
</protein>
<dbReference type="STRING" id="203124.Tery_1180"/>